<sequence>MVAKKTKSKSKKKKTISAKKMCSRIIQREGVKKDGTLKKGYRYVKGGRVVKAKAKK</sequence>
<proteinExistence type="predicted"/>
<reference evidence="3" key="2">
    <citation type="submission" date="2012-03" db="EMBL/GenBank/DDBJ databases">
        <title>Complete genome sequence of Flavobacterium indicum GPTSA100-9T, isolated from warm spring water.</title>
        <authorList>
            <person name="Barbier P."/>
            <person name="Houel A."/>
            <person name="Loux V."/>
            <person name="Poulain J."/>
            <person name="Bernardet J.-F."/>
            <person name="Touchon M."/>
            <person name="Duchaud E."/>
        </authorList>
    </citation>
    <scope>NUCLEOTIDE SEQUENCE [LARGE SCALE GENOMIC DNA]</scope>
    <source>
        <strain evidence="3">DSM 17447 / CIP 109464 / GPTSA100-9</strain>
    </source>
</reference>
<feature type="region of interest" description="Disordered" evidence="1">
    <location>
        <begin position="1"/>
        <end position="21"/>
    </location>
</feature>
<feature type="compositionally biased region" description="Basic residues" evidence="1">
    <location>
        <begin position="1"/>
        <end position="17"/>
    </location>
</feature>
<protein>
    <submittedName>
        <fullName evidence="2">Uncharacterized protein</fullName>
    </submittedName>
</protein>
<dbReference type="Proteomes" id="UP000007599">
    <property type="component" value="Chromosome I"/>
</dbReference>
<reference evidence="2 3" key="1">
    <citation type="journal article" date="2012" name="J. Bacteriol.">
        <title>Complete Genome Sequence of Flavobacterium indicum GPSTA100-9T, Isolated from Warm Spring Water.</title>
        <authorList>
            <person name="Barbier P."/>
            <person name="Houel A."/>
            <person name="Loux V."/>
            <person name="Poulain J."/>
            <person name="Bernardet J.F."/>
            <person name="Touchon M."/>
            <person name="Duchaud E."/>
        </authorList>
    </citation>
    <scope>NUCLEOTIDE SEQUENCE [LARGE SCALE GENOMIC DNA]</scope>
    <source>
        <strain evidence="3">DSM 17447 / CIP 109464 / GPTSA100-9</strain>
    </source>
</reference>
<evidence type="ECO:0000256" key="1">
    <source>
        <dbReference type="SAM" id="MobiDB-lite"/>
    </source>
</evidence>
<evidence type="ECO:0000313" key="2">
    <source>
        <dbReference type="EMBL" id="CCG53566.1"/>
    </source>
</evidence>
<dbReference type="KEGG" id="fin:KQS_08135"/>
<gene>
    <name evidence="2" type="ordered locus">KQS_08135</name>
</gene>
<dbReference type="STRING" id="1094466.KQS_08135"/>
<evidence type="ECO:0000313" key="3">
    <source>
        <dbReference type="Proteomes" id="UP000007599"/>
    </source>
</evidence>
<dbReference type="AlphaFoldDB" id="H8XT24"/>
<keyword evidence="3" id="KW-1185">Reference proteome</keyword>
<dbReference type="HOGENOM" id="CLU_3007643_0_0_10"/>
<name>H8XT24_FLAIG</name>
<dbReference type="RefSeq" id="WP_014388685.1">
    <property type="nucleotide sequence ID" value="NC_017025.1"/>
</dbReference>
<dbReference type="EMBL" id="HE774682">
    <property type="protein sequence ID" value="CCG53566.1"/>
    <property type="molecule type" value="Genomic_DNA"/>
</dbReference>
<dbReference type="eggNOG" id="ENOG5030YWA">
    <property type="taxonomic scope" value="Bacteria"/>
</dbReference>
<dbReference type="PATRIC" id="fig|1094466.5.peg.1593"/>
<organism evidence="2 3">
    <name type="scientific">Flavobacterium indicum (strain DSM 17447 / CIP 109464 / GPTSA100-9)</name>
    <dbReference type="NCBI Taxonomy" id="1094466"/>
    <lineage>
        <taxon>Bacteria</taxon>
        <taxon>Pseudomonadati</taxon>
        <taxon>Bacteroidota</taxon>
        <taxon>Flavobacteriia</taxon>
        <taxon>Flavobacteriales</taxon>
        <taxon>Flavobacteriaceae</taxon>
        <taxon>Flavobacterium</taxon>
    </lineage>
</organism>
<accession>H8XT24</accession>